<sequence>MLSPDEILAEAPEKDAETVPAPATPPGQEDPVSADYVRRTVAGVLGDLDKLEALAPGDLTERGDGWDSGCFAAACQLARAANSGTDYTIEQAEKDFKNRCPTDDGFGPGRVAHKWSDALETVGDDPLHPQNPSADEDFGPYMSGKPKNARPRSWCAVDLSCYLDGSYTPPRPTLLRRTDDVCLLYPGLTHSIHGEPESGKSFLVQYEAARLIMEGQFVLYVDFESDAGSLAERLTLLGATRRAIEQYFTYVRPETNPSQGEDANDFAAMLNKRYALAVIDGVSESMAVMGTAGTDPNSDAIDWATRLPRRIADVTGAAVVQIDHVTKNSETRGRWAIGGQAKLSALTGAAYMVEVREPLGRGRRGALTLWVAKDRPGFVRGHSGARRPDGVQQAAEVVVDSTGEHVEFTVSPPTLASVGDEALEKMKVRIAEFLNEAPGASLNKIRECVDGNNSRKGHALNSLVADGYVQRDHRGQATLHTLVRPYAPELQVHDLGVGE</sequence>
<evidence type="ECO:0000313" key="2">
    <source>
        <dbReference type="EMBL" id="CEP26064.1"/>
    </source>
</evidence>
<evidence type="ECO:0000256" key="1">
    <source>
        <dbReference type="SAM" id="MobiDB-lite"/>
    </source>
</evidence>
<dbReference type="AlphaFoldDB" id="A0A0B7NY80"/>
<dbReference type="EMBL" id="LM676388">
    <property type="protein sequence ID" value="CEP26064.1"/>
    <property type="molecule type" value="Genomic_DNA"/>
</dbReference>
<name>A0A0B7NY80_PROFF</name>
<dbReference type="Pfam" id="PF13481">
    <property type="entry name" value="AAA_25"/>
    <property type="match status" value="1"/>
</dbReference>
<organism evidence="2">
    <name type="scientific">Propionibacterium freudenreichii subsp. freudenreichii</name>
    <dbReference type="NCBI Taxonomy" id="66712"/>
    <lineage>
        <taxon>Bacteria</taxon>
        <taxon>Bacillati</taxon>
        <taxon>Actinomycetota</taxon>
        <taxon>Actinomycetes</taxon>
        <taxon>Propionibacteriales</taxon>
        <taxon>Propionibacteriaceae</taxon>
        <taxon>Propionibacterium</taxon>
    </lineage>
</organism>
<reference evidence="2" key="1">
    <citation type="submission" date="2014-08" db="EMBL/GenBank/DDBJ databases">
        <authorList>
            <person name="Falentin Helene"/>
        </authorList>
    </citation>
    <scope>NUCLEOTIDE SEQUENCE</scope>
</reference>
<dbReference type="InterPro" id="IPR027417">
    <property type="entry name" value="P-loop_NTPase"/>
</dbReference>
<accession>A0A0B7NY80</accession>
<protein>
    <submittedName>
        <fullName evidence="2">Bifunctional DNA primase/polymerase</fullName>
    </submittedName>
</protein>
<dbReference type="Gene3D" id="3.40.50.300">
    <property type="entry name" value="P-loop containing nucleotide triphosphate hydrolases"/>
    <property type="match status" value="1"/>
</dbReference>
<dbReference type="SUPFAM" id="SSF52540">
    <property type="entry name" value="P-loop containing nucleoside triphosphate hydrolases"/>
    <property type="match status" value="1"/>
</dbReference>
<feature type="region of interest" description="Disordered" evidence="1">
    <location>
        <begin position="1"/>
        <end position="34"/>
    </location>
</feature>
<gene>
    <name evidence="2" type="ORF">PFCIRM138_03835</name>
</gene>
<proteinExistence type="predicted"/>